<dbReference type="AlphaFoldDB" id="B8J5Y3"/>
<dbReference type="HOGENOM" id="CLU_065743_0_0_7"/>
<dbReference type="Proteomes" id="UP000007089">
    <property type="component" value="Chromosome"/>
</dbReference>
<dbReference type="InterPro" id="IPR004089">
    <property type="entry name" value="MCPsignal_dom"/>
</dbReference>
<dbReference type="PANTHER" id="PTHR43531:SF11">
    <property type="entry name" value="METHYL-ACCEPTING CHEMOTAXIS PROTEIN 3"/>
    <property type="match status" value="1"/>
</dbReference>
<dbReference type="Gene3D" id="1.10.287.950">
    <property type="entry name" value="Methyl-accepting chemotaxis protein"/>
    <property type="match status" value="1"/>
</dbReference>
<evidence type="ECO:0000256" key="2">
    <source>
        <dbReference type="ARBA" id="ARBA00029447"/>
    </source>
</evidence>
<keyword evidence="3" id="KW-0807">Transducer</keyword>
<evidence type="ECO:0000313" key="7">
    <source>
        <dbReference type="Proteomes" id="UP000007089"/>
    </source>
</evidence>
<keyword evidence="4" id="KW-1133">Transmembrane helix</keyword>
<protein>
    <submittedName>
        <fullName evidence="6">Methyl-accepting chemotaxis sensory transducer</fullName>
    </submittedName>
</protein>
<proteinExistence type="inferred from homology"/>
<feature type="domain" description="Methyl-accepting transducer" evidence="5">
    <location>
        <begin position="91"/>
        <end position="327"/>
    </location>
</feature>
<sequence length="360" mass="37795">MRTRSHATTYALWGALFGVLFPVAGTVVEAASRPEYGLSAAGMVRAIGGTPLLWIIFTAPFFLGVLASFAGQRQDQLVAIESVRRDGFLKTASELFTAAQSLLSTVSSFSSMTAETAASVRETTATMGQLGQTATRAALTAETVIGLARQGERASSDGLQAVETGIGELAKLADEVRGLSQRIEALNGRMRDVFEISSVVGFVAERSQRLADQAGQVAQRAGAGADGFREVAGEMRQHAEDAKRASGQVRAILAEVHKAMLAAMTAAEVGIRRAEQGAQVASGTGDTIRRLASALRDSSQAAQEIAAVAQQQDHGIDQVLKAMNEIYLATQETMSTTHAVATEAKALNDLASGLKRAVEA</sequence>
<dbReference type="EMBL" id="CP001359">
    <property type="protein sequence ID" value="ACL66878.1"/>
    <property type="molecule type" value="Genomic_DNA"/>
</dbReference>
<name>B8J5Y3_ANAD2</name>
<evidence type="ECO:0000256" key="4">
    <source>
        <dbReference type="SAM" id="Phobius"/>
    </source>
</evidence>
<dbReference type="KEGG" id="acp:A2cp1_3548"/>
<dbReference type="GO" id="GO:0006935">
    <property type="term" value="P:chemotaxis"/>
    <property type="evidence" value="ECO:0007669"/>
    <property type="project" value="UniProtKB-KW"/>
</dbReference>
<gene>
    <name evidence="6" type="ordered locus">A2cp1_3548</name>
</gene>
<dbReference type="GO" id="GO:0004888">
    <property type="term" value="F:transmembrane signaling receptor activity"/>
    <property type="evidence" value="ECO:0007669"/>
    <property type="project" value="TreeGrafter"/>
</dbReference>
<accession>B8J5Y3</accession>
<dbReference type="SUPFAM" id="SSF58104">
    <property type="entry name" value="Methyl-accepting chemotaxis protein (MCP) signaling domain"/>
    <property type="match status" value="1"/>
</dbReference>
<dbReference type="GO" id="GO:0005886">
    <property type="term" value="C:plasma membrane"/>
    <property type="evidence" value="ECO:0007669"/>
    <property type="project" value="TreeGrafter"/>
</dbReference>
<dbReference type="Pfam" id="PF00015">
    <property type="entry name" value="MCPsignal"/>
    <property type="match status" value="1"/>
</dbReference>
<organism evidence="6 7">
    <name type="scientific">Anaeromyxobacter dehalogenans (strain ATCC BAA-258 / DSM 21875 / 2CP-1)</name>
    <dbReference type="NCBI Taxonomy" id="455488"/>
    <lineage>
        <taxon>Bacteria</taxon>
        <taxon>Pseudomonadati</taxon>
        <taxon>Myxococcota</taxon>
        <taxon>Myxococcia</taxon>
        <taxon>Myxococcales</taxon>
        <taxon>Cystobacterineae</taxon>
        <taxon>Anaeromyxobacteraceae</taxon>
        <taxon>Anaeromyxobacter</taxon>
    </lineage>
</organism>
<keyword evidence="1" id="KW-0145">Chemotaxis</keyword>
<dbReference type="InterPro" id="IPR051310">
    <property type="entry name" value="MCP_chemotaxis"/>
</dbReference>
<comment type="similarity">
    <text evidence="2">Belongs to the methyl-accepting chemotaxis (MCP) protein family.</text>
</comment>
<dbReference type="SMART" id="SM00283">
    <property type="entry name" value="MA"/>
    <property type="match status" value="1"/>
</dbReference>
<dbReference type="PROSITE" id="PS50111">
    <property type="entry name" value="CHEMOTAXIS_TRANSDUC_2"/>
    <property type="match status" value="1"/>
</dbReference>
<keyword evidence="4" id="KW-0472">Membrane</keyword>
<dbReference type="PANTHER" id="PTHR43531">
    <property type="entry name" value="PROTEIN ICFG"/>
    <property type="match status" value="1"/>
</dbReference>
<keyword evidence="4" id="KW-0812">Transmembrane</keyword>
<evidence type="ECO:0000256" key="3">
    <source>
        <dbReference type="PROSITE-ProRule" id="PRU00284"/>
    </source>
</evidence>
<evidence type="ECO:0000313" key="6">
    <source>
        <dbReference type="EMBL" id="ACL66878.1"/>
    </source>
</evidence>
<dbReference type="RefSeq" id="WP_012527468.1">
    <property type="nucleotide sequence ID" value="NC_011891.1"/>
</dbReference>
<feature type="transmembrane region" description="Helical" evidence="4">
    <location>
        <begin position="46"/>
        <end position="67"/>
    </location>
</feature>
<evidence type="ECO:0000259" key="5">
    <source>
        <dbReference type="PROSITE" id="PS50111"/>
    </source>
</evidence>
<dbReference type="GO" id="GO:0007165">
    <property type="term" value="P:signal transduction"/>
    <property type="evidence" value="ECO:0007669"/>
    <property type="project" value="UniProtKB-KW"/>
</dbReference>
<keyword evidence="7" id="KW-1185">Reference proteome</keyword>
<reference evidence="6" key="1">
    <citation type="submission" date="2009-01" db="EMBL/GenBank/DDBJ databases">
        <title>Complete sequence of Anaeromyxobacter dehalogenans 2CP-1.</title>
        <authorList>
            <consortium name="US DOE Joint Genome Institute"/>
            <person name="Lucas S."/>
            <person name="Copeland A."/>
            <person name="Lapidus A."/>
            <person name="Glavina del Rio T."/>
            <person name="Dalin E."/>
            <person name="Tice H."/>
            <person name="Bruce D."/>
            <person name="Goodwin L."/>
            <person name="Pitluck S."/>
            <person name="Saunders E."/>
            <person name="Brettin T."/>
            <person name="Detter J.C."/>
            <person name="Han C."/>
            <person name="Larimer F."/>
            <person name="Land M."/>
            <person name="Hauser L."/>
            <person name="Kyrpides N."/>
            <person name="Ovchinnikova G."/>
            <person name="Beliaev A.S."/>
            <person name="Richardson P."/>
        </authorList>
    </citation>
    <scope>NUCLEOTIDE SEQUENCE</scope>
    <source>
        <strain evidence="6">2CP-1</strain>
    </source>
</reference>
<evidence type="ECO:0000256" key="1">
    <source>
        <dbReference type="ARBA" id="ARBA00022500"/>
    </source>
</evidence>